<protein>
    <recommendedName>
        <fullName evidence="4">Fatty acyl-CoA reductase</fullName>
        <ecNumber evidence="4">1.2.1.84</ecNumber>
    </recommendedName>
</protein>
<name>A0A443SM07_9ACAR</name>
<dbReference type="VEuPathDB" id="VectorBase:LDEU003500"/>
<evidence type="ECO:0000313" key="7">
    <source>
        <dbReference type="EMBL" id="RWS28539.1"/>
    </source>
</evidence>
<dbReference type="PANTHER" id="PTHR11011:SF116">
    <property type="entry name" value="FATTY ACYL-COA REDUCTASE CG5065-RELATED"/>
    <property type="match status" value="1"/>
</dbReference>
<comment type="similarity">
    <text evidence="1 4">Belongs to the fatty acyl-CoA reductase family.</text>
</comment>
<dbReference type="EC" id="1.2.1.84" evidence="4"/>
<feature type="domain" description="Fatty acyl-CoA reductase C-terminal" evidence="5">
    <location>
        <begin position="363"/>
        <end position="454"/>
    </location>
</feature>
<dbReference type="CDD" id="cd05236">
    <property type="entry name" value="FAR-N_SDR_e"/>
    <property type="match status" value="1"/>
</dbReference>
<feature type="transmembrane region" description="Helical" evidence="4">
    <location>
        <begin position="361"/>
        <end position="379"/>
    </location>
</feature>
<keyword evidence="4" id="KW-1133">Transmembrane helix</keyword>
<evidence type="ECO:0000259" key="6">
    <source>
        <dbReference type="Pfam" id="PF07993"/>
    </source>
</evidence>
<sequence length="469" mass="53912">MQRDLTPIQSFYKGKNIFITGATGVCGRILLEKILRSLLDIGTIFLIIRSKRDLNGAQRIQKLLQTPLFKLNPPKKSQVQKIVVIEGDVTDGGLSMSSEDELRLINSVDIIFHVAASTFKSLLNYRENFNSNVVGTENVLEFAKKVKNLKCFVHVSTAYSNCQLSCIDETLYPLSSNVHTMVEKFKSLDDKNLEIEGVKHFDGRPNNYTFTKAIAEHVVHSYFPSLPVVIARPAVVIPAAKEPAPGFFDTLEGPTGLAIVASLGILKVWDWDLNNRYENYPVDYLANSLIAIAYDSQKKSKEMKIFNLVASPLNDYDNDYDAIKSGREYWLTRPSIYTLRYPIMPDRICTMSNTEYKIKRFFYHTVFAFFLDLILMILGRKRMMMRVVRKMHSALDVMKYFSNKQWTFKCENYKKLIDELDAKDEEIFSIDISKVNFTQLYQDSSRIARKMILHEDESNIPIAKMKLKM</sequence>
<dbReference type="Proteomes" id="UP000288716">
    <property type="component" value="Unassembled WGS sequence"/>
</dbReference>
<dbReference type="PANTHER" id="PTHR11011">
    <property type="entry name" value="MALE STERILITY PROTEIN 2-RELATED"/>
    <property type="match status" value="1"/>
</dbReference>
<reference evidence="7 8" key="1">
    <citation type="journal article" date="2018" name="Gigascience">
        <title>Genomes of trombidid mites reveal novel predicted allergens and laterally-transferred genes associated with secondary metabolism.</title>
        <authorList>
            <person name="Dong X."/>
            <person name="Chaisiri K."/>
            <person name="Xia D."/>
            <person name="Armstrong S.D."/>
            <person name="Fang Y."/>
            <person name="Donnelly M.J."/>
            <person name="Kadowaki T."/>
            <person name="McGarry J.W."/>
            <person name="Darby A.C."/>
            <person name="Makepeace B.L."/>
        </authorList>
    </citation>
    <scope>NUCLEOTIDE SEQUENCE [LARGE SCALE GENOMIC DNA]</scope>
    <source>
        <strain evidence="7">UoL-UT</strain>
    </source>
</reference>
<dbReference type="GO" id="GO:0080019">
    <property type="term" value="F:alcohol-forming very long-chain fatty acyl-CoA reductase activity"/>
    <property type="evidence" value="ECO:0007669"/>
    <property type="project" value="InterPro"/>
</dbReference>
<dbReference type="InterPro" id="IPR013120">
    <property type="entry name" value="FAR_NAD-bd"/>
</dbReference>
<dbReference type="Pfam" id="PF07993">
    <property type="entry name" value="NAD_binding_4"/>
    <property type="match status" value="1"/>
</dbReference>
<dbReference type="EMBL" id="NCKV01001323">
    <property type="protein sequence ID" value="RWS28539.1"/>
    <property type="molecule type" value="Genomic_DNA"/>
</dbReference>
<keyword evidence="4" id="KW-0812">Transmembrane</keyword>
<evidence type="ECO:0000256" key="4">
    <source>
        <dbReference type="RuleBase" id="RU363097"/>
    </source>
</evidence>
<proteinExistence type="inferred from homology"/>
<dbReference type="InterPro" id="IPR026055">
    <property type="entry name" value="FAR"/>
</dbReference>
<dbReference type="OrthoDB" id="429813at2759"/>
<dbReference type="AlphaFoldDB" id="A0A443SM07"/>
<evidence type="ECO:0000259" key="5">
    <source>
        <dbReference type="Pfam" id="PF03015"/>
    </source>
</evidence>
<dbReference type="GO" id="GO:0102965">
    <property type="term" value="F:alcohol-forming long-chain fatty acyl-CoA reductase activity"/>
    <property type="evidence" value="ECO:0007669"/>
    <property type="project" value="UniProtKB-EC"/>
</dbReference>
<gene>
    <name evidence="7" type="ORF">B4U80_05198</name>
</gene>
<evidence type="ECO:0000256" key="3">
    <source>
        <dbReference type="ARBA" id="ARBA00023098"/>
    </source>
</evidence>
<dbReference type="Gene3D" id="3.40.50.720">
    <property type="entry name" value="NAD(P)-binding Rossmann-like Domain"/>
    <property type="match status" value="1"/>
</dbReference>
<dbReference type="SUPFAM" id="SSF51735">
    <property type="entry name" value="NAD(P)-binding Rossmann-fold domains"/>
    <property type="match status" value="1"/>
</dbReference>
<evidence type="ECO:0000256" key="1">
    <source>
        <dbReference type="ARBA" id="ARBA00005928"/>
    </source>
</evidence>
<feature type="domain" description="Thioester reductase (TE)" evidence="6">
    <location>
        <begin position="19"/>
        <end position="288"/>
    </location>
</feature>
<keyword evidence="4" id="KW-0521">NADP</keyword>
<keyword evidence="2 4" id="KW-0444">Lipid biosynthesis</keyword>
<comment type="function">
    <text evidence="4">Catalyzes the reduction of fatty acyl-CoA to fatty alcohols.</text>
</comment>
<keyword evidence="3 4" id="KW-0443">Lipid metabolism</keyword>
<dbReference type="CDD" id="cd09071">
    <property type="entry name" value="FAR_C"/>
    <property type="match status" value="1"/>
</dbReference>
<keyword evidence="8" id="KW-1185">Reference proteome</keyword>
<dbReference type="Pfam" id="PF03015">
    <property type="entry name" value="Sterile"/>
    <property type="match status" value="1"/>
</dbReference>
<keyword evidence="4" id="KW-0560">Oxidoreductase</keyword>
<organism evidence="7 8">
    <name type="scientific">Leptotrombidium deliense</name>
    <dbReference type="NCBI Taxonomy" id="299467"/>
    <lineage>
        <taxon>Eukaryota</taxon>
        <taxon>Metazoa</taxon>
        <taxon>Ecdysozoa</taxon>
        <taxon>Arthropoda</taxon>
        <taxon>Chelicerata</taxon>
        <taxon>Arachnida</taxon>
        <taxon>Acari</taxon>
        <taxon>Acariformes</taxon>
        <taxon>Trombidiformes</taxon>
        <taxon>Prostigmata</taxon>
        <taxon>Anystina</taxon>
        <taxon>Parasitengona</taxon>
        <taxon>Trombiculoidea</taxon>
        <taxon>Trombiculidae</taxon>
        <taxon>Leptotrombidium</taxon>
    </lineage>
</organism>
<comment type="catalytic activity">
    <reaction evidence="4">
        <text>a long-chain fatty acyl-CoA + 2 NADPH + 2 H(+) = a long-chain primary fatty alcohol + 2 NADP(+) + CoA</text>
        <dbReference type="Rhea" id="RHEA:52716"/>
        <dbReference type="ChEBI" id="CHEBI:15378"/>
        <dbReference type="ChEBI" id="CHEBI:57287"/>
        <dbReference type="ChEBI" id="CHEBI:57783"/>
        <dbReference type="ChEBI" id="CHEBI:58349"/>
        <dbReference type="ChEBI" id="CHEBI:77396"/>
        <dbReference type="ChEBI" id="CHEBI:83139"/>
        <dbReference type="EC" id="1.2.1.84"/>
    </reaction>
</comment>
<comment type="caution">
    <text evidence="7">The sequence shown here is derived from an EMBL/GenBank/DDBJ whole genome shotgun (WGS) entry which is preliminary data.</text>
</comment>
<evidence type="ECO:0000256" key="2">
    <source>
        <dbReference type="ARBA" id="ARBA00022516"/>
    </source>
</evidence>
<keyword evidence="4" id="KW-0472">Membrane</keyword>
<dbReference type="InterPro" id="IPR033640">
    <property type="entry name" value="FAR_C"/>
</dbReference>
<dbReference type="InterPro" id="IPR036291">
    <property type="entry name" value="NAD(P)-bd_dom_sf"/>
</dbReference>
<evidence type="ECO:0000313" key="8">
    <source>
        <dbReference type="Proteomes" id="UP000288716"/>
    </source>
</evidence>
<dbReference type="STRING" id="299467.A0A443SM07"/>
<dbReference type="GO" id="GO:0005777">
    <property type="term" value="C:peroxisome"/>
    <property type="evidence" value="ECO:0007669"/>
    <property type="project" value="TreeGrafter"/>
</dbReference>
<dbReference type="GO" id="GO:0035336">
    <property type="term" value="P:long-chain fatty-acyl-CoA metabolic process"/>
    <property type="evidence" value="ECO:0007669"/>
    <property type="project" value="TreeGrafter"/>
</dbReference>
<accession>A0A443SM07</accession>